<dbReference type="EMBL" id="VSSQ01088445">
    <property type="protein sequence ID" value="MPN35070.1"/>
    <property type="molecule type" value="Genomic_DNA"/>
</dbReference>
<accession>A0A645H8P7</accession>
<gene>
    <name evidence="2" type="primary">addA_35</name>
    <name evidence="2" type="ORF">SDC9_182564</name>
</gene>
<feature type="domain" description="PD-(D/E)XK endonuclease-like" evidence="1">
    <location>
        <begin position="36"/>
        <end position="126"/>
    </location>
</feature>
<evidence type="ECO:0000313" key="2">
    <source>
        <dbReference type="EMBL" id="MPN35070.1"/>
    </source>
</evidence>
<comment type="caution">
    <text evidence="2">The sequence shown here is derived from an EMBL/GenBank/DDBJ whole genome shotgun (WGS) entry which is preliminary data.</text>
</comment>
<dbReference type="Pfam" id="PF12705">
    <property type="entry name" value="PDDEXK_1"/>
    <property type="match status" value="1"/>
</dbReference>
<dbReference type="InterPro" id="IPR011604">
    <property type="entry name" value="PDDEXK-like_dom_sf"/>
</dbReference>
<dbReference type="InterPro" id="IPR038726">
    <property type="entry name" value="PDDEXK_AddAB-type"/>
</dbReference>
<dbReference type="Gene3D" id="3.90.320.10">
    <property type="match status" value="1"/>
</dbReference>
<keyword evidence="2" id="KW-0378">Hydrolase</keyword>
<dbReference type="EC" id="3.1.-.-" evidence="2"/>
<evidence type="ECO:0000259" key="1">
    <source>
        <dbReference type="Pfam" id="PF12705"/>
    </source>
</evidence>
<protein>
    <submittedName>
        <fullName evidence="2">ATP-dependent helicase/nuclease subunit A</fullName>
        <ecNumber evidence="2">3.1.-.-</ecNumber>
    </submittedName>
</protein>
<keyword evidence="2" id="KW-0547">Nucleotide-binding</keyword>
<dbReference type="AlphaFoldDB" id="A0A645H8P7"/>
<reference evidence="2" key="1">
    <citation type="submission" date="2019-08" db="EMBL/GenBank/DDBJ databases">
        <authorList>
            <person name="Kucharzyk K."/>
            <person name="Murdoch R.W."/>
            <person name="Higgins S."/>
            <person name="Loffler F."/>
        </authorList>
    </citation>
    <scope>NUCLEOTIDE SEQUENCE</scope>
</reference>
<organism evidence="2">
    <name type="scientific">bioreactor metagenome</name>
    <dbReference type="NCBI Taxonomy" id="1076179"/>
    <lineage>
        <taxon>unclassified sequences</taxon>
        <taxon>metagenomes</taxon>
        <taxon>ecological metagenomes</taxon>
    </lineage>
</organism>
<proteinExistence type="predicted"/>
<keyword evidence="2" id="KW-0067">ATP-binding</keyword>
<name>A0A645H8P7_9ZZZZ</name>
<sequence>MELKELLTSEEAKVIKAEKIYKFFQSNLGIRMLQAHKNGTLKRELPFRMEVSSTLLDNTLKKEIYREEKIVLRGIIDCYFEEEGKAIILDYKTDYVSQGEEAVIIDRYKIQLNYYGEAVEKLLGKSVEDMYLYLFSIDRDVKVN</sequence>
<dbReference type="SUPFAM" id="SSF52980">
    <property type="entry name" value="Restriction endonuclease-like"/>
    <property type="match status" value="1"/>
</dbReference>
<dbReference type="InterPro" id="IPR011335">
    <property type="entry name" value="Restrct_endonuc-II-like"/>
</dbReference>
<dbReference type="GO" id="GO:0004386">
    <property type="term" value="F:helicase activity"/>
    <property type="evidence" value="ECO:0007669"/>
    <property type="project" value="UniProtKB-KW"/>
</dbReference>
<keyword evidence="2" id="KW-0347">Helicase</keyword>
<dbReference type="GO" id="GO:0016787">
    <property type="term" value="F:hydrolase activity"/>
    <property type="evidence" value="ECO:0007669"/>
    <property type="project" value="UniProtKB-KW"/>
</dbReference>